<dbReference type="Proteomes" id="UP000515163">
    <property type="component" value="Unplaced"/>
</dbReference>
<dbReference type="KEGG" id="aten:116295344"/>
<proteinExistence type="predicted"/>
<dbReference type="Pfam" id="PF03224">
    <property type="entry name" value="V-ATPase_H_N"/>
    <property type="match status" value="1"/>
</dbReference>
<reference evidence="2" key="1">
    <citation type="submission" date="2025-08" db="UniProtKB">
        <authorList>
            <consortium name="RefSeq"/>
        </authorList>
    </citation>
    <scope>IDENTIFICATION</scope>
    <source>
        <tissue evidence="2">Tentacle</tissue>
    </source>
</reference>
<dbReference type="PANTHER" id="PTHR10698">
    <property type="entry name" value="V-TYPE PROTON ATPASE SUBUNIT H"/>
    <property type="match status" value="1"/>
</dbReference>
<dbReference type="Gene3D" id="1.25.10.10">
    <property type="entry name" value="Leucine-rich Repeat Variant"/>
    <property type="match status" value="1"/>
</dbReference>
<evidence type="ECO:0000313" key="1">
    <source>
        <dbReference type="Proteomes" id="UP000515163"/>
    </source>
</evidence>
<dbReference type="AlphaFoldDB" id="A0A6P8HRJ2"/>
<gene>
    <name evidence="2" type="primary">LOC116295344</name>
</gene>
<name>A0A6P8HRJ2_ACTTE</name>
<dbReference type="RefSeq" id="XP_031558994.1">
    <property type="nucleotide sequence ID" value="XM_031703134.1"/>
</dbReference>
<dbReference type="GO" id="GO:0005765">
    <property type="term" value="C:lysosomal membrane"/>
    <property type="evidence" value="ECO:0007669"/>
    <property type="project" value="TreeGrafter"/>
</dbReference>
<organism evidence="1 2">
    <name type="scientific">Actinia tenebrosa</name>
    <name type="common">Australian red waratah sea anemone</name>
    <dbReference type="NCBI Taxonomy" id="6105"/>
    <lineage>
        <taxon>Eukaryota</taxon>
        <taxon>Metazoa</taxon>
        <taxon>Cnidaria</taxon>
        <taxon>Anthozoa</taxon>
        <taxon>Hexacorallia</taxon>
        <taxon>Actiniaria</taxon>
        <taxon>Actiniidae</taxon>
        <taxon>Actinia</taxon>
    </lineage>
</organism>
<dbReference type="InterPro" id="IPR004908">
    <property type="entry name" value="ATPase_V1-cplx_hsu"/>
</dbReference>
<dbReference type="InterPro" id="IPR016024">
    <property type="entry name" value="ARM-type_fold"/>
</dbReference>
<dbReference type="PANTHER" id="PTHR10698:SF0">
    <property type="entry name" value="V-TYPE PROTON ATPASE SUBUNIT H"/>
    <property type="match status" value="1"/>
</dbReference>
<protein>
    <submittedName>
        <fullName evidence="2">V-type proton ATPase subunit H-like</fullName>
    </submittedName>
</protein>
<dbReference type="GeneID" id="116295344"/>
<evidence type="ECO:0000313" key="2">
    <source>
        <dbReference type="RefSeq" id="XP_031558994.1"/>
    </source>
</evidence>
<dbReference type="GO" id="GO:0000221">
    <property type="term" value="C:vacuolar proton-transporting V-type ATPase, V1 domain"/>
    <property type="evidence" value="ECO:0007669"/>
    <property type="project" value="InterPro"/>
</dbReference>
<accession>A0A6P8HRJ2</accession>
<dbReference type="InterPro" id="IPR011989">
    <property type="entry name" value="ARM-like"/>
</dbReference>
<dbReference type="SUPFAM" id="SSF48371">
    <property type="entry name" value="ARM repeat"/>
    <property type="match status" value="1"/>
</dbReference>
<dbReference type="InParanoid" id="A0A6P8HRJ2"/>
<keyword evidence="1" id="KW-1185">Reference proteome</keyword>
<dbReference type="OrthoDB" id="10064059at2759"/>
<dbReference type="GO" id="GO:0046961">
    <property type="term" value="F:proton-transporting ATPase activity, rotational mechanism"/>
    <property type="evidence" value="ECO:0007669"/>
    <property type="project" value="InterPro"/>
</dbReference>
<sequence>MVRIESYKQAFFKMEGITSVVATLLRINIGFQLQYQLIFILWLLSFDPRIAERMVGNNAVIPVLADILRESEKEKVIRIIIATMRVRN</sequence>